<evidence type="ECO:0000256" key="1">
    <source>
        <dbReference type="SAM" id="MobiDB-lite"/>
    </source>
</evidence>
<dbReference type="InParanoid" id="A0A409XPJ9"/>
<feature type="region of interest" description="Disordered" evidence="1">
    <location>
        <begin position="1"/>
        <end position="49"/>
    </location>
</feature>
<evidence type="ECO:0000313" key="2">
    <source>
        <dbReference type="EMBL" id="PPQ92651.1"/>
    </source>
</evidence>
<organism evidence="2 3">
    <name type="scientific">Psilocybe cyanescens</name>
    <dbReference type="NCBI Taxonomy" id="93625"/>
    <lineage>
        <taxon>Eukaryota</taxon>
        <taxon>Fungi</taxon>
        <taxon>Dikarya</taxon>
        <taxon>Basidiomycota</taxon>
        <taxon>Agaricomycotina</taxon>
        <taxon>Agaricomycetes</taxon>
        <taxon>Agaricomycetidae</taxon>
        <taxon>Agaricales</taxon>
        <taxon>Agaricineae</taxon>
        <taxon>Strophariaceae</taxon>
        <taxon>Psilocybe</taxon>
    </lineage>
</organism>
<comment type="caution">
    <text evidence="2">The sequence shown here is derived from an EMBL/GenBank/DDBJ whole genome shotgun (WGS) entry which is preliminary data.</text>
</comment>
<dbReference type="EMBL" id="NHYD01000999">
    <property type="protein sequence ID" value="PPQ92651.1"/>
    <property type="molecule type" value="Genomic_DNA"/>
</dbReference>
<gene>
    <name evidence="2" type="ORF">CVT25_014366</name>
</gene>
<name>A0A409XPJ9_PSICY</name>
<sequence>MPASLRRLRDHFPRRFDQRTSDKDIGSGRRSSVHYTPNSRFHPSGQKSPDVFNIDDARYSEELITYVRQARIMRNNDYLNFIYPRLD</sequence>
<keyword evidence="3" id="KW-1185">Reference proteome</keyword>
<evidence type="ECO:0000313" key="3">
    <source>
        <dbReference type="Proteomes" id="UP000283269"/>
    </source>
</evidence>
<proteinExistence type="predicted"/>
<reference evidence="2 3" key="1">
    <citation type="journal article" date="2018" name="Evol. Lett.">
        <title>Horizontal gene cluster transfer increased hallucinogenic mushroom diversity.</title>
        <authorList>
            <person name="Reynolds H.T."/>
            <person name="Vijayakumar V."/>
            <person name="Gluck-Thaler E."/>
            <person name="Korotkin H.B."/>
            <person name="Matheny P.B."/>
            <person name="Slot J.C."/>
        </authorList>
    </citation>
    <scope>NUCLEOTIDE SEQUENCE [LARGE SCALE GENOMIC DNA]</scope>
    <source>
        <strain evidence="2 3">2631</strain>
    </source>
</reference>
<dbReference type="Proteomes" id="UP000283269">
    <property type="component" value="Unassembled WGS sequence"/>
</dbReference>
<feature type="compositionally biased region" description="Basic and acidic residues" evidence="1">
    <location>
        <begin position="10"/>
        <end position="27"/>
    </location>
</feature>
<protein>
    <submittedName>
        <fullName evidence="2">Uncharacterized protein</fullName>
    </submittedName>
</protein>
<dbReference type="AlphaFoldDB" id="A0A409XPJ9"/>
<accession>A0A409XPJ9</accession>
<feature type="compositionally biased region" description="Polar residues" evidence="1">
    <location>
        <begin position="29"/>
        <end position="47"/>
    </location>
</feature>